<evidence type="ECO:0000313" key="3">
    <source>
        <dbReference type="Proteomes" id="UP000195024"/>
    </source>
</evidence>
<accession>A0A242KVG5</accession>
<evidence type="ECO:0000313" key="2">
    <source>
        <dbReference type="EMBL" id="PQF21100.1"/>
    </source>
</evidence>
<dbReference type="AlphaFoldDB" id="A0A242KVG5"/>
<dbReference type="Proteomes" id="UP000195024">
    <property type="component" value="Unassembled WGS sequence"/>
</dbReference>
<evidence type="ECO:0000313" key="4">
    <source>
        <dbReference type="Proteomes" id="UP000237934"/>
    </source>
</evidence>
<gene>
    <name evidence="1" type="ORF">A5802_002461</name>
    <name evidence="2" type="ORF">CUS89_14040</name>
</gene>
<proteinExistence type="predicted"/>
<sequence>MKLNKEMGNILKKRKELDINDDFGIEKCWDEMTKNLTKNEEETIDYLNGCDKDDLYYISEIFEDISEKLQSQRFIAVLRKLDKKFPELDMTKDIDIAESYITM</sequence>
<organism evidence="1 3">
    <name type="scientific">Enterococcus mundtii</name>
    <dbReference type="NCBI Taxonomy" id="53346"/>
    <lineage>
        <taxon>Bacteria</taxon>
        <taxon>Bacillati</taxon>
        <taxon>Bacillota</taxon>
        <taxon>Bacilli</taxon>
        <taxon>Lactobacillales</taxon>
        <taxon>Enterococcaceae</taxon>
        <taxon>Enterococcus</taxon>
    </lineage>
</organism>
<reference evidence="2 4" key="2">
    <citation type="journal article" date="2018" name="Pathog. Dis.">
        <title>Whole-genome sequencing based characterization of antimicrobial resistance in Enterococcus.</title>
        <authorList>
            <person name="Tyson G."/>
        </authorList>
    </citation>
    <scope>NUCLEOTIDE SEQUENCE [LARGE SCALE GENOMIC DNA]</scope>
    <source>
        <strain evidence="2 4">CVM N55263</strain>
    </source>
</reference>
<dbReference type="RefSeq" id="WP_086335306.1">
    <property type="nucleotide sequence ID" value="NZ_JAAAJW010000001.1"/>
</dbReference>
<name>A0A242KVG5_ENTMU</name>
<comment type="caution">
    <text evidence="1">The sequence shown here is derived from an EMBL/GenBank/DDBJ whole genome shotgun (WGS) entry which is preliminary data.</text>
</comment>
<dbReference type="Proteomes" id="UP000237934">
    <property type="component" value="Unassembled WGS sequence"/>
</dbReference>
<evidence type="ECO:0000313" key="1">
    <source>
        <dbReference type="EMBL" id="OTP25308.1"/>
    </source>
</evidence>
<reference evidence="1 3" key="1">
    <citation type="submission" date="2017-05" db="EMBL/GenBank/DDBJ databases">
        <title>The Genome Sequence of Enterococcus mundtii 6B1_DIV0119.</title>
        <authorList>
            <consortium name="The Broad Institute Genomics Platform"/>
            <consortium name="The Broad Institute Genomic Center for Infectious Diseases"/>
            <person name="Earl A."/>
            <person name="Manson A."/>
            <person name="Schwartman J."/>
            <person name="Gilmore M."/>
            <person name="Abouelleil A."/>
            <person name="Cao P."/>
            <person name="Chapman S."/>
            <person name="Cusick C."/>
            <person name="Shea T."/>
            <person name="Young S."/>
            <person name="Neafsey D."/>
            <person name="Nusbaum C."/>
            <person name="Birren B."/>
        </authorList>
    </citation>
    <scope>NUCLEOTIDE SEQUENCE [LARGE SCALE GENOMIC DNA]</scope>
    <source>
        <strain evidence="1 3">6B1_DIV0119</strain>
    </source>
</reference>
<dbReference type="EMBL" id="PUAP01000047">
    <property type="protein sequence ID" value="PQF21100.1"/>
    <property type="molecule type" value="Genomic_DNA"/>
</dbReference>
<dbReference type="EMBL" id="NGMS01000002">
    <property type="protein sequence ID" value="OTP25308.1"/>
    <property type="molecule type" value="Genomic_DNA"/>
</dbReference>
<protein>
    <submittedName>
        <fullName evidence="1">Uncharacterized protein</fullName>
    </submittedName>
</protein>